<evidence type="ECO:0008006" key="5">
    <source>
        <dbReference type="Google" id="ProtNLM"/>
    </source>
</evidence>
<name>A0A644XM66_9ZZZZ</name>
<keyword evidence="3" id="KW-0067">ATP-binding</keyword>
<sequence>MKHFFLTGEIQIGKSTVIRKTLADLNVNYGGFRTCFSHDRLAADRGLYISRAETEPLYDEAHRVARFCPGEQAPQVFTECFDTLGAEFILHAANGATLLVMDELGDMERDAGRFQAAVLAALEGKTPILGVIKLSAVGWVNQIREHPNVELLTVNADNRDALPEQLSRALQENFPALRQLKKDCERAWREFPWSKY</sequence>
<dbReference type="SUPFAM" id="SSF52540">
    <property type="entry name" value="P-loop containing nucleoside triphosphate hydrolases"/>
    <property type="match status" value="1"/>
</dbReference>
<evidence type="ECO:0000256" key="3">
    <source>
        <dbReference type="ARBA" id="ARBA00022840"/>
    </source>
</evidence>
<dbReference type="GO" id="GO:0017111">
    <property type="term" value="F:ribonucleoside triphosphate phosphatase activity"/>
    <property type="evidence" value="ECO:0007669"/>
    <property type="project" value="InterPro"/>
</dbReference>
<dbReference type="InterPro" id="IPR004948">
    <property type="entry name" value="Nuc-triphosphatase_THEP1"/>
</dbReference>
<accession>A0A644XM66</accession>
<dbReference type="AlphaFoldDB" id="A0A644XM66"/>
<evidence type="ECO:0000313" key="4">
    <source>
        <dbReference type="EMBL" id="MPM16911.1"/>
    </source>
</evidence>
<evidence type="ECO:0000256" key="1">
    <source>
        <dbReference type="ARBA" id="ARBA00022741"/>
    </source>
</evidence>
<dbReference type="Pfam" id="PF03266">
    <property type="entry name" value="NTPase_1"/>
    <property type="match status" value="1"/>
</dbReference>
<proteinExistence type="predicted"/>
<reference evidence="4" key="1">
    <citation type="submission" date="2019-08" db="EMBL/GenBank/DDBJ databases">
        <authorList>
            <person name="Kucharzyk K."/>
            <person name="Murdoch R.W."/>
            <person name="Higgins S."/>
            <person name="Loffler F."/>
        </authorList>
    </citation>
    <scope>NUCLEOTIDE SEQUENCE</scope>
</reference>
<evidence type="ECO:0000256" key="2">
    <source>
        <dbReference type="ARBA" id="ARBA00022801"/>
    </source>
</evidence>
<comment type="caution">
    <text evidence="4">The sequence shown here is derived from an EMBL/GenBank/DDBJ whole genome shotgun (WGS) entry which is preliminary data.</text>
</comment>
<gene>
    <name evidence="4" type="ORF">SDC9_63293</name>
</gene>
<dbReference type="EMBL" id="VSSQ01002699">
    <property type="protein sequence ID" value="MPM16911.1"/>
    <property type="molecule type" value="Genomic_DNA"/>
</dbReference>
<dbReference type="PANTHER" id="PTHR43146">
    <property type="entry name" value="CANCER-RELATED NUCLEOSIDE-TRIPHOSPHATASE"/>
    <property type="match status" value="1"/>
</dbReference>
<dbReference type="InterPro" id="IPR027417">
    <property type="entry name" value="P-loop_NTPase"/>
</dbReference>
<protein>
    <recommendedName>
        <fullName evidence="5">Nucleoside-triphosphate phosphatase</fullName>
    </recommendedName>
</protein>
<keyword evidence="2" id="KW-0378">Hydrolase</keyword>
<dbReference type="GO" id="GO:0005524">
    <property type="term" value="F:ATP binding"/>
    <property type="evidence" value="ECO:0007669"/>
    <property type="project" value="UniProtKB-KW"/>
</dbReference>
<dbReference type="Gene3D" id="3.40.50.300">
    <property type="entry name" value="P-loop containing nucleotide triphosphate hydrolases"/>
    <property type="match status" value="1"/>
</dbReference>
<organism evidence="4">
    <name type="scientific">bioreactor metagenome</name>
    <dbReference type="NCBI Taxonomy" id="1076179"/>
    <lineage>
        <taxon>unclassified sequences</taxon>
        <taxon>metagenomes</taxon>
        <taxon>ecological metagenomes</taxon>
    </lineage>
</organism>
<keyword evidence="1" id="KW-0547">Nucleotide-binding</keyword>
<dbReference type="PANTHER" id="PTHR43146:SF1">
    <property type="entry name" value="CANCER-RELATED NUCLEOSIDE-TRIPHOSPHATASE"/>
    <property type="match status" value="1"/>
</dbReference>